<organism evidence="3 4">
    <name type="scientific">Actinomycetospora flava</name>
    <dbReference type="NCBI Taxonomy" id="3129232"/>
    <lineage>
        <taxon>Bacteria</taxon>
        <taxon>Bacillati</taxon>
        <taxon>Actinomycetota</taxon>
        <taxon>Actinomycetes</taxon>
        <taxon>Pseudonocardiales</taxon>
        <taxon>Pseudonocardiaceae</taxon>
        <taxon>Actinomycetospora</taxon>
    </lineage>
</organism>
<gene>
    <name evidence="3" type="ORF">WCD58_29850</name>
</gene>
<proteinExistence type="predicted"/>
<keyword evidence="4" id="KW-1185">Reference proteome</keyword>
<protein>
    <submittedName>
        <fullName evidence="3">1-acyl-sn-glycerol-3-phosphate acyltransferase</fullName>
    </submittedName>
</protein>
<evidence type="ECO:0000313" key="3">
    <source>
        <dbReference type="EMBL" id="MEJ2865395.1"/>
    </source>
</evidence>
<keyword evidence="2 3" id="KW-0012">Acyltransferase</keyword>
<dbReference type="RefSeq" id="WP_337706766.1">
    <property type="nucleotide sequence ID" value="NZ_JBBEGM010000017.1"/>
</dbReference>
<dbReference type="EMBL" id="JBBEGM010000017">
    <property type="protein sequence ID" value="MEJ2865395.1"/>
    <property type="molecule type" value="Genomic_DNA"/>
</dbReference>
<name>A0ABU8MFF4_9PSEU</name>
<dbReference type="PANTHER" id="PTHR22753:SF14">
    <property type="entry name" value="MONOACYLGLYCEROL_DIACYLGLYCEROL O-ACYLTRANSFERASE"/>
    <property type="match status" value="1"/>
</dbReference>
<keyword evidence="1" id="KW-0808">Transferase</keyword>
<dbReference type="PANTHER" id="PTHR22753">
    <property type="entry name" value="TRANSMEMBRANE PROTEIN 68"/>
    <property type="match status" value="1"/>
</dbReference>
<dbReference type="GO" id="GO:0016746">
    <property type="term" value="F:acyltransferase activity"/>
    <property type="evidence" value="ECO:0007669"/>
    <property type="project" value="UniProtKB-KW"/>
</dbReference>
<evidence type="ECO:0000256" key="2">
    <source>
        <dbReference type="ARBA" id="ARBA00023315"/>
    </source>
</evidence>
<sequence>MTGTRPRRGPAVAAAGHTVALARDAVVAVLRRYHRLDVTIDEPLPAAPALIVSNHGFGGIFDLNVFAAFAALRDPGVGGDLDILVHQVAWTLGGGPVLEELGCHPASRAAADEALCAGRHLLVLPGGDIDAFKAFPDRNRISFDGREGFARLAIQHEVPIVPLVTAGAGESLLVLSDGRRLAQALRLGRMFRLEAAPISLSVPWGLNVGAVGLLPYLPLPTKLATAVLPAVRRRSGETSSDLARRVETLMQAKLDDLTMDRTAFIG</sequence>
<dbReference type="Pfam" id="PF03982">
    <property type="entry name" value="DAGAT"/>
    <property type="match status" value="1"/>
</dbReference>
<dbReference type="InterPro" id="IPR007130">
    <property type="entry name" value="DAGAT"/>
</dbReference>
<comment type="caution">
    <text evidence="3">The sequence shown here is derived from an EMBL/GenBank/DDBJ whole genome shotgun (WGS) entry which is preliminary data.</text>
</comment>
<dbReference type="Proteomes" id="UP001369736">
    <property type="component" value="Unassembled WGS sequence"/>
</dbReference>
<reference evidence="3 4" key="1">
    <citation type="submission" date="2024-03" db="EMBL/GenBank/DDBJ databases">
        <title>Actinomycetospora sp. OC33-EN07, a novel actinomycete isolated from wild orchid (Aerides multiflora).</title>
        <authorList>
            <person name="Suriyachadkun C."/>
        </authorList>
    </citation>
    <scope>NUCLEOTIDE SEQUENCE [LARGE SCALE GENOMIC DNA]</scope>
    <source>
        <strain evidence="3 4">OC33-EN07</strain>
    </source>
</reference>
<evidence type="ECO:0000313" key="4">
    <source>
        <dbReference type="Proteomes" id="UP001369736"/>
    </source>
</evidence>
<evidence type="ECO:0000256" key="1">
    <source>
        <dbReference type="ARBA" id="ARBA00022679"/>
    </source>
</evidence>
<accession>A0ABU8MFF4</accession>